<evidence type="ECO:0000256" key="7">
    <source>
        <dbReference type="ARBA" id="ARBA00023002"/>
    </source>
</evidence>
<evidence type="ECO:0000256" key="10">
    <source>
        <dbReference type="ARBA" id="ARBA00023063"/>
    </source>
</evidence>
<evidence type="ECO:0000256" key="5">
    <source>
        <dbReference type="ARBA" id="ARBA00022505"/>
    </source>
</evidence>
<dbReference type="Proteomes" id="UP001589813">
    <property type="component" value="Unassembled WGS sequence"/>
</dbReference>
<evidence type="ECO:0000256" key="2">
    <source>
        <dbReference type="ARBA" id="ARBA00001966"/>
    </source>
</evidence>
<dbReference type="Pfam" id="PF04879">
    <property type="entry name" value="Molybdop_Fe4S4"/>
    <property type="match status" value="1"/>
</dbReference>
<evidence type="ECO:0000256" key="6">
    <source>
        <dbReference type="ARBA" id="ARBA00022723"/>
    </source>
</evidence>
<reference evidence="12 13" key="1">
    <citation type="submission" date="2024-09" db="EMBL/GenBank/DDBJ databases">
        <authorList>
            <person name="Sun Q."/>
            <person name="Mori K."/>
        </authorList>
    </citation>
    <scope>NUCLEOTIDE SEQUENCE [LARGE SCALE GENOMIC DNA]</scope>
    <source>
        <strain evidence="12 13">KCTC 23315</strain>
    </source>
</reference>
<keyword evidence="7" id="KW-0560">Oxidoreductase</keyword>
<evidence type="ECO:0000256" key="1">
    <source>
        <dbReference type="ARBA" id="ARBA00001942"/>
    </source>
</evidence>
<comment type="cofactor">
    <cofactor evidence="2">
        <name>[4Fe-4S] cluster</name>
        <dbReference type="ChEBI" id="CHEBI:49883"/>
    </cofactor>
</comment>
<dbReference type="InterPro" id="IPR041854">
    <property type="entry name" value="BFD-like_2Fe2S-bd_dom_sf"/>
</dbReference>
<dbReference type="InterPro" id="IPR009010">
    <property type="entry name" value="Asp_de-COase-like_dom_sf"/>
</dbReference>
<sequence>MQSHAPQNTHSTCPYCGVGCGVVSNKGSATIAGDLLHPANFGRLCVKGTALAETLNTQGRLLQPVVDGMPADWPLALTTAASRLQKIIVEHGPGSVAMYLSGQLLTEDYYVANKLLKGFIGSSHLDTNSRLCMASTVAGHKRAFGEDVVPGCYEDLELADLTVLVGSNLAWAHPVLFQRLLAAKAVSPDKKIVVIDPRRTATAESADLFLPIRPGTDVAMFSGLLAYLARQGQLDTDFTEQHCTGLTQTLEAAQCWLNIAQLADYCDVPVSDLTTFFQWFGATARTVTVFSQGINQAANGTDKVNAIINVHLATGRIGKPGACPLSVTGQPNAMGGREVGALANQLAGHLRFPSELTGIDETPDAEWQALRQFWRAPDLVQQGGYTAVDLFAAIGRGEIKAVWIMATNPVVSMPQADLVKQALQRCELVLVSDIYQDSDTVAQADIVFPALGFAEKDGTVTNSERRISRQRAFLPAPGEARADWQIVCDVAKALGFAHGFNYQNPAQIFREHAALTTLCNNGRRALDLTACRAMSDAAYDAWQPQQWPLPQVGYDSARLFANGQFYTADRKAKLVPLSGLEVLPRQGGDFVLNSGRIRDQWHTMTRTGRVPALMQHQSEPFVAMHPNDARRYQLKDGDLVELSNALGIFRGRAQLTDAQRCGELFVPMHWSGQFGFLSRCDVLYDDSRDPISRQPAFKQGQVQLKKLVVSAELVLFSRQPDLLPQLHGLCSYVVTVPHANMTEYRMALTVPANALAQLISLISHQLISAIQQSAAGAPPEQIQAQAPQHWRQAYVQDDQLQALLYAGPTLPALDRAWLDQCFANLLTATTRRQLLRGAPLEAGDCSALVCSCFQVRQQSIQQAITKGARCSASLGQQLKCGTGCGSCLPEIRQLLQHAPMLKI</sequence>
<comment type="similarity">
    <text evidence="3">Belongs to the prokaryotic molybdopterin-containing oxidoreductase family. NasA/NapA/NarB subfamily.</text>
</comment>
<dbReference type="PANTHER" id="PTHR43105">
    <property type="entry name" value="RESPIRATORY NITRATE REDUCTASE"/>
    <property type="match status" value="1"/>
</dbReference>
<comment type="caution">
    <text evidence="12">The sequence shown here is derived from an EMBL/GenBank/DDBJ whole genome shotgun (WGS) entry which is preliminary data.</text>
</comment>
<dbReference type="InterPro" id="IPR006963">
    <property type="entry name" value="Mopterin_OxRdtase_4Fe-4S_dom"/>
</dbReference>
<evidence type="ECO:0000256" key="3">
    <source>
        <dbReference type="ARBA" id="ARBA00008747"/>
    </source>
</evidence>
<dbReference type="Gene3D" id="2.40.40.20">
    <property type="match status" value="1"/>
</dbReference>
<keyword evidence="5" id="KW-0500">Molybdenum</keyword>
<dbReference type="SUPFAM" id="SSF50692">
    <property type="entry name" value="ADC-like"/>
    <property type="match status" value="1"/>
</dbReference>
<dbReference type="Pfam" id="PF04324">
    <property type="entry name" value="Fer2_BFD"/>
    <property type="match status" value="1"/>
</dbReference>
<evidence type="ECO:0000256" key="8">
    <source>
        <dbReference type="ARBA" id="ARBA00023004"/>
    </source>
</evidence>
<comment type="cofactor">
    <cofactor evidence="1">
        <name>Mo-bis(molybdopterin guanine dinucleotide)</name>
        <dbReference type="ChEBI" id="CHEBI:60539"/>
    </cofactor>
</comment>
<dbReference type="InterPro" id="IPR006656">
    <property type="entry name" value="Mopterin_OxRdtase"/>
</dbReference>
<evidence type="ECO:0000313" key="13">
    <source>
        <dbReference type="Proteomes" id="UP001589813"/>
    </source>
</evidence>
<dbReference type="SMART" id="SM00926">
    <property type="entry name" value="Molybdop_Fe4S4"/>
    <property type="match status" value="1"/>
</dbReference>
<evidence type="ECO:0000259" key="11">
    <source>
        <dbReference type="SMART" id="SM00926"/>
    </source>
</evidence>
<organism evidence="12 13">
    <name type="scientific">Rheinheimera tilapiae</name>
    <dbReference type="NCBI Taxonomy" id="875043"/>
    <lineage>
        <taxon>Bacteria</taxon>
        <taxon>Pseudomonadati</taxon>
        <taxon>Pseudomonadota</taxon>
        <taxon>Gammaproteobacteria</taxon>
        <taxon>Chromatiales</taxon>
        <taxon>Chromatiaceae</taxon>
        <taxon>Rheinheimera</taxon>
    </lineage>
</organism>
<dbReference type="Pfam" id="PF00384">
    <property type="entry name" value="Molybdopterin"/>
    <property type="match status" value="1"/>
</dbReference>
<dbReference type="InterPro" id="IPR007419">
    <property type="entry name" value="BFD-like_2Fe2S-bd_dom"/>
</dbReference>
<keyword evidence="6" id="KW-0479">Metal-binding</keyword>
<evidence type="ECO:0000313" key="12">
    <source>
        <dbReference type="EMBL" id="MFC0047140.1"/>
    </source>
</evidence>
<dbReference type="EMBL" id="JBHLXP010000001">
    <property type="protein sequence ID" value="MFC0047140.1"/>
    <property type="molecule type" value="Genomic_DNA"/>
</dbReference>
<evidence type="ECO:0000256" key="9">
    <source>
        <dbReference type="ARBA" id="ARBA00023014"/>
    </source>
</evidence>
<dbReference type="Gene3D" id="3.40.50.740">
    <property type="match status" value="1"/>
</dbReference>
<dbReference type="SUPFAM" id="SSF53706">
    <property type="entry name" value="Formate dehydrogenase/DMSO reductase, domains 1-3"/>
    <property type="match status" value="1"/>
</dbReference>
<dbReference type="Gene3D" id="2.20.25.90">
    <property type="entry name" value="ADC-like domains"/>
    <property type="match status" value="1"/>
</dbReference>
<dbReference type="RefSeq" id="WP_377240109.1">
    <property type="nucleotide sequence ID" value="NZ_JBHLXP010000001.1"/>
</dbReference>
<keyword evidence="4" id="KW-0004">4Fe-4S</keyword>
<dbReference type="InterPro" id="IPR006657">
    <property type="entry name" value="MoPterin_dinucl-bd_dom"/>
</dbReference>
<dbReference type="PANTHER" id="PTHR43105:SF9">
    <property type="entry name" value="NADPH-FE(3+) OXIDOREDUCTASE SUBUNIT ALPHA"/>
    <property type="match status" value="1"/>
</dbReference>
<gene>
    <name evidence="12" type="ORF">ACFFJP_02410</name>
</gene>
<keyword evidence="8" id="KW-0408">Iron</keyword>
<evidence type="ECO:0000256" key="4">
    <source>
        <dbReference type="ARBA" id="ARBA00022485"/>
    </source>
</evidence>
<dbReference type="Gene3D" id="3.40.228.10">
    <property type="entry name" value="Dimethylsulfoxide Reductase, domain 2"/>
    <property type="match status" value="1"/>
</dbReference>
<keyword evidence="10" id="KW-0534">Nitrate assimilation</keyword>
<dbReference type="CDD" id="cd02754">
    <property type="entry name" value="MopB_Nitrate-R-NapA-like"/>
    <property type="match status" value="1"/>
</dbReference>
<dbReference type="CDD" id="cd02791">
    <property type="entry name" value="MopB_CT_Nitrate-R-NapA-like"/>
    <property type="match status" value="1"/>
</dbReference>
<keyword evidence="9" id="KW-0411">Iron-sulfur</keyword>
<dbReference type="InterPro" id="IPR041957">
    <property type="entry name" value="CT_Nitrate-R-NapA-like"/>
</dbReference>
<protein>
    <submittedName>
        <fullName evidence="12">Molybdopterin-dependent oxidoreductase</fullName>
    </submittedName>
</protein>
<keyword evidence="13" id="KW-1185">Reference proteome</keyword>
<feature type="domain" description="4Fe-4S Mo/W bis-MGD-type" evidence="11">
    <location>
        <begin position="6"/>
        <end position="57"/>
    </location>
</feature>
<proteinExistence type="inferred from homology"/>
<accession>A0ABV6BCC0</accession>
<dbReference type="Pfam" id="PF01568">
    <property type="entry name" value="Molydop_binding"/>
    <property type="match status" value="1"/>
</dbReference>
<dbReference type="InterPro" id="IPR050123">
    <property type="entry name" value="Prok_molybdopt-oxidoreductase"/>
</dbReference>
<dbReference type="Gene3D" id="1.10.10.1100">
    <property type="entry name" value="BFD-like [2Fe-2S]-binding domain"/>
    <property type="match status" value="1"/>
</dbReference>
<name>A0ABV6BCC0_9GAMM</name>